<comment type="caution">
    <text evidence="2">The sequence shown here is derived from an EMBL/GenBank/DDBJ whole genome shotgun (WGS) entry which is preliminary data.</text>
</comment>
<dbReference type="SUPFAM" id="SSF51735">
    <property type="entry name" value="NAD(P)-binding Rossmann-fold domains"/>
    <property type="match status" value="1"/>
</dbReference>
<dbReference type="RefSeq" id="WP_111610037.1">
    <property type="nucleotide sequence ID" value="NZ_QLLK01000001.1"/>
</dbReference>
<dbReference type="GO" id="GO:0016491">
    <property type="term" value="F:oxidoreductase activity"/>
    <property type="evidence" value="ECO:0007669"/>
    <property type="project" value="InterPro"/>
</dbReference>
<dbReference type="PANTHER" id="PTHR43677">
    <property type="entry name" value="SHORT-CHAIN DEHYDROGENASE/REDUCTASE"/>
    <property type="match status" value="1"/>
</dbReference>
<gene>
    <name evidence="2" type="ORF">LV83_00620</name>
</gene>
<dbReference type="SUPFAM" id="SSF50129">
    <property type="entry name" value="GroES-like"/>
    <property type="match status" value="1"/>
</dbReference>
<dbReference type="AlphaFoldDB" id="A0A327PTG4"/>
<dbReference type="InterPro" id="IPR013154">
    <property type="entry name" value="ADH-like_N"/>
</dbReference>
<dbReference type="Gene3D" id="3.90.180.10">
    <property type="entry name" value="Medium-chain alcohol dehydrogenases, catalytic domain"/>
    <property type="match status" value="1"/>
</dbReference>
<evidence type="ECO:0000313" key="2">
    <source>
        <dbReference type="EMBL" id="RAI95369.1"/>
    </source>
</evidence>
<accession>A0A327PTG4</accession>
<dbReference type="Pfam" id="PF08240">
    <property type="entry name" value="ADH_N"/>
    <property type="match status" value="1"/>
</dbReference>
<dbReference type="Proteomes" id="UP000249610">
    <property type="component" value="Unassembled WGS sequence"/>
</dbReference>
<keyword evidence="3" id="KW-1185">Reference proteome</keyword>
<dbReference type="InterPro" id="IPR036291">
    <property type="entry name" value="NAD(P)-bd_dom_sf"/>
</dbReference>
<dbReference type="InterPro" id="IPR020843">
    <property type="entry name" value="ER"/>
</dbReference>
<reference evidence="2 3" key="1">
    <citation type="submission" date="2018-06" db="EMBL/GenBank/DDBJ databases">
        <title>Genomic Encyclopedia of Archaeal and Bacterial Type Strains, Phase II (KMG-II): from individual species to whole genera.</title>
        <authorList>
            <person name="Goeker M."/>
        </authorList>
    </citation>
    <scope>NUCLEOTIDE SEQUENCE [LARGE SCALE GENOMIC DNA]</scope>
    <source>
        <strain evidence="2 3">DSM 23446</strain>
    </source>
</reference>
<dbReference type="Gene3D" id="3.40.50.720">
    <property type="entry name" value="NAD(P)-binding Rossmann-like Domain"/>
    <property type="match status" value="1"/>
</dbReference>
<evidence type="ECO:0000313" key="3">
    <source>
        <dbReference type="Proteomes" id="UP000249610"/>
    </source>
</evidence>
<evidence type="ECO:0000259" key="1">
    <source>
        <dbReference type="SMART" id="SM00829"/>
    </source>
</evidence>
<feature type="domain" description="Enoyl reductase (ER)" evidence="1">
    <location>
        <begin position="10"/>
        <end position="322"/>
    </location>
</feature>
<protein>
    <submittedName>
        <fullName evidence="2">NADPH2:quinone reductase</fullName>
    </submittedName>
</protein>
<organism evidence="2 3">
    <name type="scientific">Algoriphagus yeomjeoni</name>
    <dbReference type="NCBI Taxonomy" id="291403"/>
    <lineage>
        <taxon>Bacteria</taxon>
        <taxon>Pseudomonadati</taxon>
        <taxon>Bacteroidota</taxon>
        <taxon>Cytophagia</taxon>
        <taxon>Cytophagales</taxon>
        <taxon>Cyclobacteriaceae</taxon>
        <taxon>Algoriphagus</taxon>
    </lineage>
</organism>
<dbReference type="InterPro" id="IPR011032">
    <property type="entry name" value="GroES-like_sf"/>
</dbReference>
<dbReference type="EMBL" id="QLLK01000001">
    <property type="protein sequence ID" value="RAI95369.1"/>
    <property type="molecule type" value="Genomic_DNA"/>
</dbReference>
<name>A0A327PTG4_9BACT</name>
<proteinExistence type="predicted"/>
<dbReference type="Pfam" id="PF00107">
    <property type="entry name" value="ADH_zinc_N"/>
    <property type="match status" value="1"/>
</dbReference>
<dbReference type="OrthoDB" id="9787435at2"/>
<dbReference type="InterPro" id="IPR013149">
    <property type="entry name" value="ADH-like_C"/>
</dbReference>
<dbReference type="PANTHER" id="PTHR43677:SF4">
    <property type="entry name" value="QUINONE OXIDOREDUCTASE-LIKE PROTEIN 2"/>
    <property type="match status" value="1"/>
</dbReference>
<dbReference type="SMART" id="SM00829">
    <property type="entry name" value="PKS_ER"/>
    <property type="match status" value="1"/>
</dbReference>
<dbReference type="InterPro" id="IPR051397">
    <property type="entry name" value="Zn-ADH-like_protein"/>
</dbReference>
<dbReference type="CDD" id="cd08241">
    <property type="entry name" value="QOR1"/>
    <property type="match status" value="1"/>
</dbReference>
<sequence length="325" mass="35209">MKAIICAEFDLPENLKIAELPDPSAKENQVLIQVEVCGVSYPDLLIIQNKYQFKPELPFSPGGEVVGKITKVGAHVKELKIGDRVLALCRWGGFAEKVAVDSDRVFVLPNGISSQIAASSLYSLSTAYHGLKDRANLQTGETLLVLGASGAIGIAAIELGKAMGAKVIAAASSDEKLAYCKSKGADDTINYESEDLKNRIKELTDEKGVDVVLDPVGGKYTDPALRGMAWKGRYLVVGFANGEIPKIPMNLPLLKGCSIVGVFWGNFSKVEAEQNRLNLEQLNQWILDGKITGHEVEEYGLGNAKKALQAIQDRCTYIKGVVRIF</sequence>